<proteinExistence type="predicted"/>
<organism evidence="1 2">
    <name type="scientific">Streptacidiphilus jiangxiensis</name>
    <dbReference type="NCBI Taxonomy" id="235985"/>
    <lineage>
        <taxon>Bacteria</taxon>
        <taxon>Bacillati</taxon>
        <taxon>Actinomycetota</taxon>
        <taxon>Actinomycetes</taxon>
        <taxon>Kitasatosporales</taxon>
        <taxon>Streptomycetaceae</taxon>
        <taxon>Streptacidiphilus</taxon>
    </lineage>
</organism>
<sequence length="664" mass="71791">MSVHARSCGLDTETLLWVSRSAAVPMTSAGGYNPSRDESGVIDPATVPQPQSDGPLAVEQGWHLERDFPEILSGRPAEAEMLRLSAAEDHWRTALLEAVRFHAREWPGRPDGDALIDLDPAMALIAAATSCTDEMLRGRVQWLLRYPSVGIWAATMVRALCRPQVGDAAELRKRLSYLNAIAAAAAIQAQLPFSLRLPVWDGWLVLPGIGALLLPEGDTNGAPWVAVESDGFRMCAAGVELEGDPWYELPILADSPGRVVLDRMDPFRSVRGMLSPMPVRGHEAESWRSVFEQSSGVLRALGRGQGCDYLRGLACIVPEELRERFRPHSVSCADGTGGFTASFQDEPLQFAGTLVHEGQHSRLSMLAHLFDVFGDPSASATRLQYYAGWRDDPRPLAGMLQGVYAFAGVADYWSWQAETSTNEDHGGGDYRALARFEAELWSQQVVRAARELLHAEGLTEPGRLMLGAVLRRIQSSVRTPGRRLQGTDQQAITAARICASDHQAAWFARHRQPDAARVAELALAWTCGYPLPLTPSEVTAELQPSTDGAHLDARAVLWRHRLDPVGGPRLDPGLVGAVEGADRADFDLVNGDAAQALRGYRERAERGADAQAWVGLGLALRAAAPASLAPAADLLLHRPELAMAVHAASDGHGDPVALAAWLAG</sequence>
<dbReference type="STRING" id="235985.SAMN05414137_10731"/>
<dbReference type="InterPro" id="IPR026337">
    <property type="entry name" value="AKG_HExxH"/>
</dbReference>
<dbReference type="AlphaFoldDB" id="A0A1H7NS17"/>
<reference evidence="2" key="1">
    <citation type="submission" date="2016-10" db="EMBL/GenBank/DDBJ databases">
        <authorList>
            <person name="Varghese N."/>
        </authorList>
    </citation>
    <scope>NUCLEOTIDE SEQUENCE [LARGE SCALE GENOMIC DNA]</scope>
    <source>
        <strain evidence="2">DSM 45096 / BCRC 16803 / CGMCC 4.1857 / CIP 109030 / JCM 12277 / KCTC 19219 / NBRC 100920 / 33214</strain>
    </source>
</reference>
<dbReference type="Proteomes" id="UP000183015">
    <property type="component" value="Unassembled WGS sequence"/>
</dbReference>
<dbReference type="NCBIfam" id="TIGR04267">
    <property type="entry name" value="mod_HExxH"/>
    <property type="match status" value="1"/>
</dbReference>
<dbReference type="EMBL" id="FOAZ01000007">
    <property type="protein sequence ID" value="SEL25797.1"/>
    <property type="molecule type" value="Genomic_DNA"/>
</dbReference>
<keyword evidence="2" id="KW-1185">Reference proteome</keyword>
<dbReference type="eggNOG" id="COG0641">
    <property type="taxonomic scope" value="Bacteria"/>
</dbReference>
<name>A0A1H7NS17_STRJI</name>
<evidence type="ECO:0000313" key="1">
    <source>
        <dbReference type="EMBL" id="SEL25797.1"/>
    </source>
</evidence>
<evidence type="ECO:0000313" key="2">
    <source>
        <dbReference type="Proteomes" id="UP000183015"/>
    </source>
</evidence>
<accession>A0A1H7NS17</accession>
<protein>
    <submittedName>
        <fullName evidence="1">HEXXH motif-containing protein</fullName>
    </submittedName>
</protein>
<gene>
    <name evidence="1" type="ORF">SAMN05414137_10731</name>
</gene>